<dbReference type="InterPro" id="IPR005618">
    <property type="entry name" value="OMPW"/>
</dbReference>
<sequence length="251" mass="26756">MNKHLLRASVVALAIAAPVAAHAYEPGDFIVRAGVAHVQPNEDSGEVRLDGAKVSGTKATVDGENQLGLTFAYMLTQHVGIELLAATPFSHTVSVKGLGPGLDGKLADIKQLPPTLSLQYYPMEPSSKFQPYAGVGINYTTFFDTDLTGNRKDQGFSNLKLKDSVGLAAQLGMDYMITDNVLVNASVWYVDIDTKATVDGPSALAVGKTKVDVDIDPWVVHGGRGLQVLTCTPSAPQAQRHPQRVPLCFVV</sequence>
<dbReference type="Gene3D" id="2.40.160.20">
    <property type="match status" value="1"/>
</dbReference>
<dbReference type="PANTHER" id="PTHR36920:SF1">
    <property type="entry name" value="OUTER MEMBRANE PROTEIN W"/>
    <property type="match status" value="1"/>
</dbReference>
<dbReference type="SUPFAM" id="SSF56925">
    <property type="entry name" value="OMPA-like"/>
    <property type="match status" value="1"/>
</dbReference>
<dbReference type="HOGENOM" id="CLU_042505_1_1_6"/>
<name>F3C0X2_PSESG</name>
<comment type="caution">
    <text evidence="2">The sequence shown here is derived from an EMBL/GenBank/DDBJ whole genome shotgun (WGS) entry which is preliminary data.</text>
</comment>
<proteinExistence type="predicted"/>
<dbReference type="PATRIC" id="fig|875330.6.peg.964"/>
<keyword evidence="1" id="KW-0732">Signal</keyword>
<dbReference type="Proteomes" id="UP000005466">
    <property type="component" value="Unassembled WGS sequence"/>
</dbReference>
<accession>F3C0X2</accession>
<dbReference type="GO" id="GO:0019867">
    <property type="term" value="C:outer membrane"/>
    <property type="evidence" value="ECO:0007669"/>
    <property type="project" value="InterPro"/>
</dbReference>
<dbReference type="AlphaFoldDB" id="F3C0X2"/>
<dbReference type="GO" id="GO:0055085">
    <property type="term" value="P:transmembrane transport"/>
    <property type="evidence" value="ECO:0007669"/>
    <property type="project" value="TreeGrafter"/>
</dbReference>
<gene>
    <name evidence="2" type="ORF">Pgy4_05472</name>
</gene>
<dbReference type="BioCyc" id="PSYR875330:G11XH-999-MONOMER"/>
<evidence type="ECO:0000313" key="2">
    <source>
        <dbReference type="EMBL" id="EGH08220.1"/>
    </source>
</evidence>
<protein>
    <submittedName>
        <fullName evidence="2">Outer membrane protein W</fullName>
    </submittedName>
</protein>
<dbReference type="EMBL" id="ADWY01000217">
    <property type="protein sequence ID" value="EGH08220.1"/>
    <property type="molecule type" value="Genomic_DNA"/>
</dbReference>
<organism evidence="2 3">
    <name type="scientific">Pseudomonas savastanoi pv. glycinea str. race 4</name>
    <dbReference type="NCBI Taxonomy" id="875330"/>
    <lineage>
        <taxon>Bacteria</taxon>
        <taxon>Pseudomonadati</taxon>
        <taxon>Pseudomonadota</taxon>
        <taxon>Gammaproteobacteria</taxon>
        <taxon>Pseudomonadales</taxon>
        <taxon>Pseudomonadaceae</taxon>
        <taxon>Pseudomonas</taxon>
    </lineage>
</organism>
<dbReference type="InterPro" id="IPR011250">
    <property type="entry name" value="OMP/PagP_B-barrel"/>
</dbReference>
<reference evidence="2 3" key="1">
    <citation type="journal article" date="2011" name="PLoS Pathog.">
        <title>Dynamic evolution of pathogenicity revealed by sequencing and comparative genomics of 19 Pseudomonas syringae isolates.</title>
        <authorList>
            <person name="Baltrus D.A."/>
            <person name="Nishimura M.T."/>
            <person name="Romanchuk A."/>
            <person name="Chang J.H."/>
            <person name="Mukhtar M.S."/>
            <person name="Cherkis K."/>
            <person name="Roach J."/>
            <person name="Grant S.R."/>
            <person name="Jones C.D."/>
            <person name="Dangl J.L."/>
        </authorList>
    </citation>
    <scope>NUCLEOTIDE SEQUENCE [LARGE SCALE GENOMIC DNA]</scope>
    <source>
        <strain evidence="3">race 4</strain>
    </source>
</reference>
<dbReference type="PANTHER" id="PTHR36920">
    <property type="match status" value="1"/>
</dbReference>
<evidence type="ECO:0000313" key="3">
    <source>
        <dbReference type="Proteomes" id="UP000005466"/>
    </source>
</evidence>
<evidence type="ECO:0000256" key="1">
    <source>
        <dbReference type="SAM" id="SignalP"/>
    </source>
</evidence>
<dbReference type="Pfam" id="PF03922">
    <property type="entry name" value="OmpW"/>
    <property type="match status" value="1"/>
</dbReference>
<feature type="signal peptide" evidence="1">
    <location>
        <begin position="1"/>
        <end position="23"/>
    </location>
</feature>
<feature type="chain" id="PRO_5003291809" evidence="1">
    <location>
        <begin position="24"/>
        <end position="251"/>
    </location>
</feature>